<dbReference type="GO" id="GO:0046872">
    <property type="term" value="F:metal ion binding"/>
    <property type="evidence" value="ECO:0007669"/>
    <property type="project" value="UniProtKB-KW"/>
</dbReference>
<feature type="domain" description="Oligosaccharyl transferase STT3 N-terminal" evidence="22">
    <location>
        <begin position="23"/>
        <end position="423"/>
    </location>
</feature>
<dbReference type="EC" id="2.4.99.18" evidence="6"/>
<dbReference type="FunCoup" id="A0A286UJG8">
    <property type="interactions" value="636"/>
</dbReference>
<evidence type="ECO:0000259" key="23">
    <source>
        <dbReference type="Pfam" id="PF21436"/>
    </source>
</evidence>
<evidence type="ECO:0000256" key="18">
    <source>
        <dbReference type="ARBA" id="ARBA00059243"/>
    </source>
</evidence>
<comment type="subcellular location">
    <subcellularLocation>
        <location evidence="3">Endoplasmic reticulum membrane</location>
        <topology evidence="3">Multi-pass membrane protein</topology>
    </subcellularLocation>
</comment>
<dbReference type="InParanoid" id="A0A286UJG8"/>
<accession>A0A286UJG8</accession>
<feature type="transmembrane region" description="Helical" evidence="21">
    <location>
        <begin position="273"/>
        <end position="291"/>
    </location>
</feature>
<evidence type="ECO:0000256" key="16">
    <source>
        <dbReference type="ARBA" id="ARBA00023211"/>
    </source>
</evidence>
<evidence type="ECO:0000256" key="13">
    <source>
        <dbReference type="ARBA" id="ARBA00022989"/>
    </source>
</evidence>
<keyword evidence="14 21" id="KW-0472">Membrane</keyword>
<feature type="transmembrane region" description="Helical" evidence="21">
    <location>
        <begin position="508"/>
        <end position="530"/>
    </location>
</feature>
<feature type="compositionally biased region" description="Basic residues" evidence="20">
    <location>
        <begin position="759"/>
        <end position="775"/>
    </location>
</feature>
<feature type="transmembrane region" description="Helical" evidence="21">
    <location>
        <begin position="175"/>
        <end position="191"/>
    </location>
</feature>
<feature type="transmembrane region" description="Helical" evidence="21">
    <location>
        <begin position="197"/>
        <end position="220"/>
    </location>
</feature>
<comment type="cofactor">
    <cofactor evidence="1">
        <name>Mn(2+)</name>
        <dbReference type="ChEBI" id="CHEBI:29035"/>
    </cofactor>
</comment>
<dbReference type="Gene3D" id="3.40.50.12610">
    <property type="match status" value="1"/>
</dbReference>
<reference evidence="24 25" key="1">
    <citation type="journal article" date="2017" name="Mol. Ecol.">
        <title>Comparative and population genomic landscape of Phellinus noxius: A hypervariable fungus causing root rot in trees.</title>
        <authorList>
            <person name="Chung C.L."/>
            <person name="Lee T.J."/>
            <person name="Akiba M."/>
            <person name="Lee H.H."/>
            <person name="Kuo T.H."/>
            <person name="Liu D."/>
            <person name="Ke H.M."/>
            <person name="Yokoi T."/>
            <person name="Roa M.B."/>
            <person name="Lu M.J."/>
            <person name="Chang Y.Y."/>
            <person name="Ann P.J."/>
            <person name="Tsai J.N."/>
            <person name="Chen C.Y."/>
            <person name="Tzean S.S."/>
            <person name="Ota Y."/>
            <person name="Hattori T."/>
            <person name="Sahashi N."/>
            <person name="Liou R.F."/>
            <person name="Kikuchi T."/>
            <person name="Tsai I.J."/>
        </authorList>
    </citation>
    <scope>NUCLEOTIDE SEQUENCE [LARGE SCALE GENOMIC DNA]</scope>
    <source>
        <strain evidence="24 25">FFPRI411160</strain>
    </source>
</reference>
<feature type="transmembrane region" description="Helical" evidence="21">
    <location>
        <begin position="391"/>
        <end position="408"/>
    </location>
</feature>
<keyword evidence="11" id="KW-0256">Endoplasmic reticulum</keyword>
<evidence type="ECO:0000256" key="12">
    <source>
        <dbReference type="ARBA" id="ARBA00022842"/>
    </source>
</evidence>
<dbReference type="Pfam" id="PF02516">
    <property type="entry name" value="STT3"/>
    <property type="match status" value="1"/>
</dbReference>
<feature type="region of interest" description="Disordered" evidence="20">
    <location>
        <begin position="756"/>
        <end position="775"/>
    </location>
</feature>
<evidence type="ECO:0000256" key="20">
    <source>
        <dbReference type="SAM" id="MobiDB-lite"/>
    </source>
</evidence>
<dbReference type="Pfam" id="PF21436">
    <property type="entry name" value="STT3-PglB_core"/>
    <property type="match status" value="1"/>
</dbReference>
<evidence type="ECO:0000256" key="3">
    <source>
        <dbReference type="ARBA" id="ARBA00004477"/>
    </source>
</evidence>
<name>A0A286UJG8_9AGAM</name>
<dbReference type="GO" id="GO:0018279">
    <property type="term" value="P:protein N-linked glycosylation via asparagine"/>
    <property type="evidence" value="ECO:0007669"/>
    <property type="project" value="TreeGrafter"/>
</dbReference>
<feature type="transmembrane region" description="Helical" evidence="21">
    <location>
        <begin position="21"/>
        <end position="44"/>
    </location>
</feature>
<evidence type="ECO:0000256" key="11">
    <source>
        <dbReference type="ARBA" id="ARBA00022824"/>
    </source>
</evidence>
<protein>
    <recommendedName>
        <fullName evidence="19">Dolichyl-diphosphooligosaccharide--protein glycosyltransferase subunit STT3</fullName>
        <ecNumber evidence="6">2.4.99.18</ecNumber>
    </recommendedName>
</protein>
<feature type="transmembrane region" description="Helical" evidence="21">
    <location>
        <begin position="88"/>
        <end position="108"/>
    </location>
</feature>
<feature type="domain" description="STT3/PglB/AglB core" evidence="23">
    <location>
        <begin position="569"/>
        <end position="621"/>
    </location>
</feature>
<comment type="similarity">
    <text evidence="5">Belongs to the STT3 family.</text>
</comment>
<comment type="pathway">
    <text evidence="4">Protein modification; protein glycosylation.</text>
</comment>
<feature type="transmembrane region" description="Helical" evidence="21">
    <location>
        <begin position="146"/>
        <end position="163"/>
    </location>
</feature>
<evidence type="ECO:0000256" key="8">
    <source>
        <dbReference type="ARBA" id="ARBA00022679"/>
    </source>
</evidence>
<evidence type="ECO:0000256" key="17">
    <source>
        <dbReference type="ARBA" id="ARBA00048829"/>
    </source>
</evidence>
<keyword evidence="13 21" id="KW-1133">Transmembrane helix</keyword>
<keyword evidence="9 21" id="KW-0812">Transmembrane</keyword>
<dbReference type="GO" id="GO:0004579">
    <property type="term" value="F:dolichyl-diphosphooligosaccharide-protein glycotransferase activity"/>
    <property type="evidence" value="ECO:0007669"/>
    <property type="project" value="UniProtKB-EC"/>
</dbReference>
<keyword evidence="25" id="KW-1185">Reference proteome</keyword>
<evidence type="ECO:0000313" key="25">
    <source>
        <dbReference type="Proteomes" id="UP000217199"/>
    </source>
</evidence>
<dbReference type="AlphaFoldDB" id="A0A286UJG8"/>
<feature type="transmembrane region" description="Helical" evidence="21">
    <location>
        <begin position="241"/>
        <end position="261"/>
    </location>
</feature>
<feature type="region of interest" description="Disordered" evidence="20">
    <location>
        <begin position="445"/>
        <end position="483"/>
    </location>
</feature>
<feature type="compositionally biased region" description="Low complexity" evidence="20">
    <location>
        <begin position="459"/>
        <end position="483"/>
    </location>
</feature>
<comment type="caution">
    <text evidence="24">The sequence shown here is derived from an EMBL/GenBank/DDBJ whole genome shotgun (WGS) entry which is preliminary data.</text>
</comment>
<evidence type="ECO:0000256" key="4">
    <source>
        <dbReference type="ARBA" id="ARBA00004922"/>
    </source>
</evidence>
<comment type="function">
    <text evidence="18">Catalytic subunit of the oligosaccharyl transferase (OST) complex that catalyzes the initial transfer of a defined glycan (Glc(3)Man(9)GlcNAc(2) in eukaryotes) from the lipid carrier dolichol-pyrophosphate to an asparagine residue within an Asn-X-Ser/Thr consensus motif in nascent polypeptide chains, the first step in protein N-glycosylation. N-glycosylation occurs cotranslationally and the complex associates with the Sec61 complex at the channel-forming translocon complex that mediates protein translocation across the endoplasmic reticulum (ER). All subunits are required for a maximal enzyme activity. This subunit contains the active site and the acceptor peptide and donor lipid-linked oligosaccharide (LLO) binding pockets.</text>
</comment>
<dbReference type="STRING" id="2282107.A0A286UJG8"/>
<evidence type="ECO:0000256" key="7">
    <source>
        <dbReference type="ARBA" id="ARBA00022676"/>
    </source>
</evidence>
<dbReference type="InterPro" id="IPR003674">
    <property type="entry name" value="Oligo_trans_STT3"/>
</dbReference>
<feature type="transmembrane region" description="Helical" evidence="21">
    <location>
        <begin position="303"/>
        <end position="328"/>
    </location>
</feature>
<evidence type="ECO:0000256" key="5">
    <source>
        <dbReference type="ARBA" id="ARBA00010810"/>
    </source>
</evidence>
<keyword evidence="10" id="KW-0479">Metal-binding</keyword>
<keyword evidence="16" id="KW-0464">Manganese</keyword>
<sequence>MALAYTLPSDLAPSTVTNTASLLRIIAFFLISGAAIASRLFAVINYESIIHEFDPWFNYRATKVLAEKGFYEFWNWFDPTAWYPLGRVVGGTIYPGLMATSGVIYNVLHGLSLPVDIRNICVLLAPGFSALTAWSTYMFTKEMKDESAGLLAAIFIGIAPGYISRSVAGSYDNEAIAIFLLMFTFFLWIKALKTGSAFFGTIAALFYFYMVAAWGGYAFITNMIPLHSLVLLLMGRYSSRLYVAYSSWYAIGTLASMQVPFVGFQPVRTSEHMAALGVFGLLQIVAFSDLVRSHVSSKQFQQLLRVSVVVMGLLGATAFGVLTMKGWIAPWTGRFYSLWDTGYAKKYIPIIASVSEHQPTAWPSFFMDLHFLIVLFPAGVYLCFNELRDEHVFVIIYALVGSYFAGVMVRLMLTLTPCVCVSAAVALSSLLERYMDPVEPEEEEVNNVAKADAGSSEQTSSTSTTTSTTSKKSKKTSPPSDDISAKLSSLVSLKSIKKRGIFGLDTRALVIVNAIMLLFAFVIHCTWVTANAYSSPSVVLSSNNPDGSKHIIDDYREAYYWLRQNTPKESVVMSWWDYGYQIAGFADRTTLVDNNTWNNTHIATVGRAMASPEEKSYPILRKHDVDYVLVIFGGLLGYSGDDINKFLWMVRIAQGVWPEEIQEPQYFTPRGEYRVDAQASDAMKNSLMYKMSYYRFNELFMGNTPVDRVRGQQLPSNSMVLARSDEAFTSENWIVRIYQVKKEDLLNRDLKSANAFSAGKKRKRNRPPSRRKALL</sequence>
<evidence type="ECO:0000256" key="9">
    <source>
        <dbReference type="ARBA" id="ARBA00022692"/>
    </source>
</evidence>
<evidence type="ECO:0000256" key="19">
    <source>
        <dbReference type="ARBA" id="ARBA00067960"/>
    </source>
</evidence>
<evidence type="ECO:0000256" key="10">
    <source>
        <dbReference type="ARBA" id="ARBA00022723"/>
    </source>
</evidence>
<evidence type="ECO:0000256" key="21">
    <source>
        <dbReference type="SAM" id="Phobius"/>
    </source>
</evidence>
<dbReference type="PANTHER" id="PTHR13872">
    <property type="entry name" value="DOLICHYL-DIPHOSPHOOLIGOSACCHARIDE--PROTEIN GLYCOSYLTRANSFERASE SUBUNIT"/>
    <property type="match status" value="1"/>
</dbReference>
<dbReference type="UniPathway" id="UPA00378"/>
<evidence type="ECO:0000256" key="1">
    <source>
        <dbReference type="ARBA" id="ARBA00001936"/>
    </source>
</evidence>
<keyword evidence="15" id="KW-0325">Glycoprotein</keyword>
<evidence type="ECO:0000259" key="22">
    <source>
        <dbReference type="Pfam" id="PF02516"/>
    </source>
</evidence>
<evidence type="ECO:0000256" key="2">
    <source>
        <dbReference type="ARBA" id="ARBA00001946"/>
    </source>
</evidence>
<evidence type="ECO:0000256" key="14">
    <source>
        <dbReference type="ARBA" id="ARBA00023136"/>
    </source>
</evidence>
<dbReference type="OrthoDB" id="10261066at2759"/>
<feature type="transmembrane region" description="Helical" evidence="21">
    <location>
        <begin position="365"/>
        <end position="384"/>
    </location>
</feature>
<feature type="transmembrane region" description="Helical" evidence="21">
    <location>
        <begin position="414"/>
        <end position="431"/>
    </location>
</feature>
<gene>
    <name evidence="24" type="ORF">PNOK_0469500</name>
</gene>
<dbReference type="PANTHER" id="PTHR13872:SF1">
    <property type="entry name" value="DOLICHYL-DIPHOSPHOOLIGOSACCHARIDE--PROTEIN GLYCOSYLTRANSFERASE SUBUNIT STT3B"/>
    <property type="match status" value="1"/>
</dbReference>
<evidence type="ECO:0000313" key="24">
    <source>
        <dbReference type="EMBL" id="PAV19761.1"/>
    </source>
</evidence>
<evidence type="ECO:0000256" key="15">
    <source>
        <dbReference type="ARBA" id="ARBA00023180"/>
    </source>
</evidence>
<keyword evidence="7" id="KW-0328">Glycosyltransferase</keyword>
<comment type="cofactor">
    <cofactor evidence="2">
        <name>Mg(2+)</name>
        <dbReference type="ChEBI" id="CHEBI:18420"/>
    </cofactor>
</comment>
<dbReference type="GO" id="GO:0043687">
    <property type="term" value="P:post-translational protein modification"/>
    <property type="evidence" value="ECO:0007669"/>
    <property type="project" value="TreeGrafter"/>
</dbReference>
<organism evidence="24 25">
    <name type="scientific">Pyrrhoderma noxium</name>
    <dbReference type="NCBI Taxonomy" id="2282107"/>
    <lineage>
        <taxon>Eukaryota</taxon>
        <taxon>Fungi</taxon>
        <taxon>Dikarya</taxon>
        <taxon>Basidiomycota</taxon>
        <taxon>Agaricomycotina</taxon>
        <taxon>Agaricomycetes</taxon>
        <taxon>Hymenochaetales</taxon>
        <taxon>Hymenochaetaceae</taxon>
        <taxon>Pyrrhoderma</taxon>
    </lineage>
</organism>
<comment type="catalytic activity">
    <reaction evidence="17">
        <text>a di-trans,poly-cis-dolichyl diphosphooligosaccharide + L-asparaginyl-[protein] = N(4)-(oligosaccharide-(1-&gt;4)-N-acetyl-beta-D-glucosaminyl-(1-&gt;4)-N-acetyl-beta-D-glucosaminyl)-L-asparaginyl-[protein] + a di-trans,poly-cis-dolichyl diphosphate + H(+)</text>
        <dbReference type="Rhea" id="RHEA:22980"/>
        <dbReference type="Rhea" id="RHEA-COMP:12804"/>
        <dbReference type="Rhea" id="RHEA-COMP:12805"/>
        <dbReference type="Rhea" id="RHEA-COMP:19506"/>
        <dbReference type="Rhea" id="RHEA-COMP:19509"/>
        <dbReference type="ChEBI" id="CHEBI:15378"/>
        <dbReference type="ChEBI" id="CHEBI:50347"/>
        <dbReference type="ChEBI" id="CHEBI:57497"/>
        <dbReference type="ChEBI" id="CHEBI:57570"/>
        <dbReference type="ChEBI" id="CHEBI:132529"/>
        <dbReference type="EC" id="2.4.99.18"/>
    </reaction>
</comment>
<feature type="transmembrane region" description="Helical" evidence="21">
    <location>
        <begin position="120"/>
        <end position="140"/>
    </location>
</feature>
<dbReference type="InterPro" id="IPR048999">
    <property type="entry name" value="STT3-PglB_core"/>
</dbReference>
<proteinExistence type="inferred from homology"/>
<keyword evidence="8" id="KW-0808">Transferase</keyword>
<evidence type="ECO:0000256" key="6">
    <source>
        <dbReference type="ARBA" id="ARBA00012605"/>
    </source>
</evidence>
<dbReference type="Proteomes" id="UP000217199">
    <property type="component" value="Unassembled WGS sequence"/>
</dbReference>
<dbReference type="FunFam" id="3.40.50.12610:FF:000001">
    <property type="entry name" value="Dolichyl-diphosphooligosaccharide--protein glycosyltransferase subunit STT3B"/>
    <property type="match status" value="1"/>
</dbReference>
<dbReference type="EMBL" id="NBII01000004">
    <property type="protein sequence ID" value="PAV19761.1"/>
    <property type="molecule type" value="Genomic_DNA"/>
</dbReference>
<dbReference type="InterPro" id="IPR048307">
    <property type="entry name" value="STT3_N"/>
</dbReference>
<dbReference type="GO" id="GO:0008250">
    <property type="term" value="C:oligosaccharyltransferase complex"/>
    <property type="evidence" value="ECO:0007669"/>
    <property type="project" value="UniProtKB-ARBA"/>
</dbReference>
<keyword evidence="12" id="KW-0460">Magnesium</keyword>